<evidence type="ECO:0000256" key="1">
    <source>
        <dbReference type="SAM" id="Phobius"/>
    </source>
</evidence>
<organism evidence="2">
    <name type="scientific">Strongyloides ratti</name>
    <name type="common">Parasitic roundworm</name>
    <dbReference type="NCBI Taxonomy" id="34506"/>
    <lineage>
        <taxon>Eukaryota</taxon>
        <taxon>Metazoa</taxon>
        <taxon>Ecdysozoa</taxon>
        <taxon>Nematoda</taxon>
        <taxon>Chromadorea</taxon>
        <taxon>Rhabditida</taxon>
        <taxon>Tylenchina</taxon>
        <taxon>Panagrolaimomorpha</taxon>
        <taxon>Strongyloidoidea</taxon>
        <taxon>Strongyloididae</taxon>
        <taxon>Strongyloides</taxon>
    </lineage>
</organism>
<accession>A0A090L5K4</accession>
<gene>
    <name evidence="2 4 5" type="ORF">SRAE_1000101400</name>
</gene>
<protein>
    <submittedName>
        <fullName evidence="2 4">Uncharacterized protein</fullName>
    </submittedName>
</protein>
<sequence length="112" mass="12728">MFRCLLKKFFLLNITFIYLLFIKTTFGGVIEGNISKRSAKMAFSQSSNTEDNGFQEFFENLNPIYLVIIGAFILAGCVFELIHGTRATPPRTNWVHVASKKQPYSVNSIKKV</sequence>
<dbReference type="EMBL" id="LN609528">
    <property type="protein sequence ID" value="CEF62744.1"/>
    <property type="molecule type" value="Genomic_DNA"/>
</dbReference>
<feature type="transmembrane region" description="Helical" evidence="1">
    <location>
        <begin position="64"/>
        <end position="82"/>
    </location>
</feature>
<evidence type="ECO:0000313" key="2">
    <source>
        <dbReference type="EMBL" id="CEF62744.1"/>
    </source>
</evidence>
<evidence type="ECO:0000313" key="3">
    <source>
        <dbReference type="Proteomes" id="UP000035682"/>
    </source>
</evidence>
<dbReference type="WBParaSite" id="SRAE_1000101400.1">
    <property type="protein sequence ID" value="SRAE_1000101400.1"/>
    <property type="gene ID" value="WBGene00257614"/>
</dbReference>
<keyword evidence="1" id="KW-1133">Transmembrane helix</keyword>
<reference evidence="2 3" key="1">
    <citation type="submission" date="2014-09" db="EMBL/GenBank/DDBJ databases">
        <authorList>
            <person name="Martin A.A."/>
        </authorList>
    </citation>
    <scope>NUCLEOTIDE SEQUENCE</scope>
    <source>
        <strain evidence="3">ED321</strain>
        <strain evidence="2">ED321 Heterogonic</strain>
    </source>
</reference>
<dbReference type="Proteomes" id="UP000035682">
    <property type="component" value="Unplaced"/>
</dbReference>
<reference evidence="4" key="2">
    <citation type="submission" date="2020-12" db="UniProtKB">
        <authorList>
            <consortium name="WormBaseParasite"/>
        </authorList>
    </citation>
    <scope>IDENTIFICATION</scope>
</reference>
<keyword evidence="3" id="KW-1185">Reference proteome</keyword>
<proteinExistence type="predicted"/>
<keyword evidence="1" id="KW-0472">Membrane</keyword>
<dbReference type="OrthoDB" id="5875080at2759"/>
<feature type="transmembrane region" description="Helical" evidence="1">
    <location>
        <begin position="9"/>
        <end position="30"/>
    </location>
</feature>
<evidence type="ECO:0000313" key="4">
    <source>
        <dbReference type="WBParaSite" id="SRAE_1000101400.1"/>
    </source>
</evidence>
<evidence type="ECO:0000313" key="5">
    <source>
        <dbReference type="WormBase" id="SRAE_1000101400"/>
    </source>
</evidence>
<dbReference type="WormBase" id="SRAE_1000101400">
    <property type="protein sequence ID" value="SRP06014"/>
    <property type="gene ID" value="WBGene00257614"/>
</dbReference>
<dbReference type="CTD" id="36375109"/>
<name>A0A090L5K4_STRRB</name>
<keyword evidence="1" id="KW-0812">Transmembrane</keyword>
<dbReference type="AlphaFoldDB" id="A0A090L5K4"/>
<dbReference type="RefSeq" id="XP_024501946.1">
    <property type="nucleotide sequence ID" value="XM_024647915.1"/>
</dbReference>
<dbReference type="GeneID" id="36375109"/>